<dbReference type="STRING" id="1802397.A3J43_03250"/>
<dbReference type="EMBL" id="MGEF01000036">
    <property type="protein sequence ID" value="OGL78243.1"/>
    <property type="molecule type" value="Genomic_DNA"/>
</dbReference>
<comment type="caution">
    <text evidence="1">The sequence shown here is derived from an EMBL/GenBank/DDBJ whole genome shotgun (WGS) entry which is preliminary data.</text>
</comment>
<reference evidence="1 2" key="1">
    <citation type="journal article" date="2016" name="Nat. Commun.">
        <title>Thousands of microbial genomes shed light on interconnected biogeochemical processes in an aquifer system.</title>
        <authorList>
            <person name="Anantharaman K."/>
            <person name="Brown C.T."/>
            <person name="Hug L.A."/>
            <person name="Sharon I."/>
            <person name="Castelle C.J."/>
            <person name="Probst A.J."/>
            <person name="Thomas B.C."/>
            <person name="Singh A."/>
            <person name="Wilkins M.J."/>
            <person name="Karaoz U."/>
            <person name="Brodie E.L."/>
            <person name="Williams K.H."/>
            <person name="Hubbard S.S."/>
            <person name="Banfield J.F."/>
        </authorList>
    </citation>
    <scope>NUCLEOTIDE SEQUENCE [LARGE SCALE GENOMIC DNA]</scope>
</reference>
<evidence type="ECO:0000313" key="2">
    <source>
        <dbReference type="Proteomes" id="UP000176604"/>
    </source>
</evidence>
<gene>
    <name evidence="1" type="ORF">A3J43_03250</name>
</gene>
<sequence>MIWRNFSQDAATRIERKLSFFSTTPDPLLFAETLVDLPPATHRFRIGDWRVNFMWNESWYGHLASCAAGIMAAEYVAGSDGCPDRI</sequence>
<protein>
    <submittedName>
        <fullName evidence="1">Uncharacterized protein</fullName>
    </submittedName>
</protein>
<dbReference type="Proteomes" id="UP000176604">
    <property type="component" value="Unassembled WGS sequence"/>
</dbReference>
<evidence type="ECO:0000313" key="1">
    <source>
        <dbReference type="EMBL" id="OGL78243.1"/>
    </source>
</evidence>
<organism evidence="1 2">
    <name type="scientific">Candidatus Uhrbacteria bacterium RIFCSPHIGHO2_12_FULL_54_23</name>
    <dbReference type="NCBI Taxonomy" id="1802397"/>
    <lineage>
        <taxon>Bacteria</taxon>
        <taxon>Candidatus Uhriibacteriota</taxon>
    </lineage>
</organism>
<accession>A0A1F7UIZ8</accession>
<proteinExistence type="predicted"/>
<name>A0A1F7UIZ8_9BACT</name>
<dbReference type="AlphaFoldDB" id="A0A1F7UIZ8"/>